<accession>A0ACB7SAP8</accession>
<comment type="caution">
    <text evidence="1">The sequence shown here is derived from an EMBL/GenBank/DDBJ whole genome shotgun (WGS) entry which is preliminary data.</text>
</comment>
<gene>
    <name evidence="1" type="ORF">HPB50_003646</name>
</gene>
<name>A0ACB7SAP8_HYAAI</name>
<keyword evidence="2" id="KW-1185">Reference proteome</keyword>
<dbReference type="Proteomes" id="UP000821845">
    <property type="component" value="Chromosome 4"/>
</dbReference>
<proteinExistence type="predicted"/>
<evidence type="ECO:0000313" key="1">
    <source>
        <dbReference type="EMBL" id="KAH6932192.1"/>
    </source>
</evidence>
<protein>
    <submittedName>
        <fullName evidence="1">Uncharacterized protein</fullName>
    </submittedName>
</protein>
<dbReference type="EMBL" id="CM023484">
    <property type="protein sequence ID" value="KAH6932192.1"/>
    <property type="molecule type" value="Genomic_DNA"/>
</dbReference>
<reference evidence="1" key="1">
    <citation type="submission" date="2020-05" db="EMBL/GenBank/DDBJ databases">
        <title>Large-scale comparative analyses of tick genomes elucidate their genetic diversity and vector capacities.</title>
        <authorList>
            <person name="Jia N."/>
            <person name="Wang J."/>
            <person name="Shi W."/>
            <person name="Du L."/>
            <person name="Sun Y."/>
            <person name="Zhan W."/>
            <person name="Jiang J."/>
            <person name="Wang Q."/>
            <person name="Zhang B."/>
            <person name="Ji P."/>
            <person name="Sakyi L.B."/>
            <person name="Cui X."/>
            <person name="Yuan T."/>
            <person name="Jiang B."/>
            <person name="Yang W."/>
            <person name="Lam T.T.-Y."/>
            <person name="Chang Q."/>
            <person name="Ding S."/>
            <person name="Wang X."/>
            <person name="Zhu J."/>
            <person name="Ruan X."/>
            <person name="Zhao L."/>
            <person name="Wei J."/>
            <person name="Que T."/>
            <person name="Du C."/>
            <person name="Cheng J."/>
            <person name="Dai P."/>
            <person name="Han X."/>
            <person name="Huang E."/>
            <person name="Gao Y."/>
            <person name="Liu J."/>
            <person name="Shao H."/>
            <person name="Ye R."/>
            <person name="Li L."/>
            <person name="Wei W."/>
            <person name="Wang X."/>
            <person name="Wang C."/>
            <person name="Yang T."/>
            <person name="Huo Q."/>
            <person name="Li W."/>
            <person name="Guo W."/>
            <person name="Chen H."/>
            <person name="Zhou L."/>
            <person name="Ni X."/>
            <person name="Tian J."/>
            <person name="Zhou Y."/>
            <person name="Sheng Y."/>
            <person name="Liu T."/>
            <person name="Pan Y."/>
            <person name="Xia L."/>
            <person name="Li J."/>
            <person name="Zhao F."/>
            <person name="Cao W."/>
        </authorList>
    </citation>
    <scope>NUCLEOTIDE SEQUENCE</scope>
    <source>
        <tissue evidence="1">Larvae</tissue>
    </source>
</reference>
<evidence type="ECO:0000313" key="2">
    <source>
        <dbReference type="Proteomes" id="UP000821845"/>
    </source>
</evidence>
<organism evidence="1 2">
    <name type="scientific">Hyalomma asiaticum</name>
    <name type="common">Tick</name>
    <dbReference type="NCBI Taxonomy" id="266040"/>
    <lineage>
        <taxon>Eukaryota</taxon>
        <taxon>Metazoa</taxon>
        <taxon>Ecdysozoa</taxon>
        <taxon>Arthropoda</taxon>
        <taxon>Chelicerata</taxon>
        <taxon>Arachnida</taxon>
        <taxon>Acari</taxon>
        <taxon>Parasitiformes</taxon>
        <taxon>Ixodida</taxon>
        <taxon>Ixodoidea</taxon>
        <taxon>Ixodidae</taxon>
        <taxon>Hyalomminae</taxon>
        <taxon>Hyalomma</taxon>
    </lineage>
</organism>
<sequence>MNRAARSFLCVLMPVAALGSSQSPVVSSCLRADGNTYPARFSAVRVSNVSYGQEMTMTFTMATDEELGDQPTLTIDILKPYAYDMSCRKNFGSCEFPMCGLPEDEQSNRLMDPLHSECPVLPGKYVITIAATVPNEAEFVKRIKVHMHRTGPGRGCNIDQPPNITMLALQTPSHSQSSTEA</sequence>